<evidence type="ECO:0000313" key="2">
    <source>
        <dbReference type="Proteomes" id="UP000316770"/>
    </source>
</evidence>
<accession>A0A518IU09</accession>
<dbReference type="Pfam" id="PF06289">
    <property type="entry name" value="FlbD"/>
    <property type="match status" value="1"/>
</dbReference>
<dbReference type="AlphaFoldDB" id="A0A518IU09"/>
<dbReference type="InterPro" id="IPR009384">
    <property type="entry name" value="SwrD-like"/>
</dbReference>
<dbReference type="RefSeq" id="WP_231745887.1">
    <property type="nucleotide sequence ID" value="NZ_CP036292.1"/>
</dbReference>
<evidence type="ECO:0000313" key="1">
    <source>
        <dbReference type="EMBL" id="QDV56579.1"/>
    </source>
</evidence>
<gene>
    <name evidence="1" type="ORF">Mal33_25710</name>
</gene>
<sequence length="98" mass="11020">MLYLGIIDQVTPHGDANNASTHRSAKLSMIKLTRIDGEAFILNAELIRYVENRPDTFVTLTTGERFIVRESMDEVVDRAIGYQQQKQLLPTMSPHCGA</sequence>
<keyword evidence="1" id="KW-0969">Cilium</keyword>
<organism evidence="1 2">
    <name type="scientific">Rosistilla oblonga</name>
    <dbReference type="NCBI Taxonomy" id="2527990"/>
    <lineage>
        <taxon>Bacteria</taxon>
        <taxon>Pseudomonadati</taxon>
        <taxon>Planctomycetota</taxon>
        <taxon>Planctomycetia</taxon>
        <taxon>Pirellulales</taxon>
        <taxon>Pirellulaceae</taxon>
        <taxon>Rosistilla</taxon>
    </lineage>
</organism>
<protein>
    <submittedName>
        <fullName evidence="1">Flagellar protein (FlbD)</fullName>
    </submittedName>
</protein>
<dbReference type="PANTHER" id="PTHR39185">
    <property type="entry name" value="SWARMING MOTILITY PROTEIN SWRD"/>
    <property type="match status" value="1"/>
</dbReference>
<dbReference type="EMBL" id="CP036318">
    <property type="protein sequence ID" value="QDV56579.1"/>
    <property type="molecule type" value="Genomic_DNA"/>
</dbReference>
<keyword evidence="2" id="KW-1185">Reference proteome</keyword>
<dbReference type="PANTHER" id="PTHR39185:SF1">
    <property type="entry name" value="SWARMING MOTILITY PROTEIN SWRD"/>
    <property type="match status" value="1"/>
</dbReference>
<proteinExistence type="predicted"/>
<keyword evidence="1" id="KW-0282">Flagellum</keyword>
<reference evidence="1 2" key="1">
    <citation type="submission" date="2019-02" db="EMBL/GenBank/DDBJ databases">
        <title>Deep-cultivation of Planctomycetes and their phenomic and genomic characterization uncovers novel biology.</title>
        <authorList>
            <person name="Wiegand S."/>
            <person name="Jogler M."/>
            <person name="Boedeker C."/>
            <person name="Pinto D."/>
            <person name="Vollmers J."/>
            <person name="Rivas-Marin E."/>
            <person name="Kohn T."/>
            <person name="Peeters S.H."/>
            <person name="Heuer A."/>
            <person name="Rast P."/>
            <person name="Oberbeckmann S."/>
            <person name="Bunk B."/>
            <person name="Jeske O."/>
            <person name="Meyerdierks A."/>
            <person name="Storesund J.E."/>
            <person name="Kallscheuer N."/>
            <person name="Luecker S."/>
            <person name="Lage O.M."/>
            <person name="Pohl T."/>
            <person name="Merkel B.J."/>
            <person name="Hornburger P."/>
            <person name="Mueller R.-W."/>
            <person name="Bruemmer F."/>
            <person name="Labrenz M."/>
            <person name="Spormann A.M."/>
            <person name="Op den Camp H."/>
            <person name="Overmann J."/>
            <person name="Amann R."/>
            <person name="Jetten M.S.M."/>
            <person name="Mascher T."/>
            <person name="Medema M.H."/>
            <person name="Devos D.P."/>
            <person name="Kaster A.-K."/>
            <person name="Ovreas L."/>
            <person name="Rohde M."/>
            <person name="Galperin M.Y."/>
            <person name="Jogler C."/>
        </authorList>
    </citation>
    <scope>NUCLEOTIDE SEQUENCE [LARGE SCALE GENOMIC DNA]</scope>
    <source>
        <strain evidence="1 2">Mal33</strain>
    </source>
</reference>
<name>A0A518IU09_9BACT</name>
<dbReference type="Proteomes" id="UP000316770">
    <property type="component" value="Chromosome"/>
</dbReference>
<keyword evidence="1" id="KW-0966">Cell projection</keyword>